<keyword evidence="2" id="KW-0106">Calcium</keyword>
<organism evidence="5 6">
    <name type="scientific">Anas zonorhyncha</name>
    <name type="common">Eastern spot-billed duck</name>
    <dbReference type="NCBI Taxonomy" id="75864"/>
    <lineage>
        <taxon>Eukaryota</taxon>
        <taxon>Metazoa</taxon>
        <taxon>Chordata</taxon>
        <taxon>Craniata</taxon>
        <taxon>Vertebrata</taxon>
        <taxon>Euteleostomi</taxon>
        <taxon>Archelosauria</taxon>
        <taxon>Archosauria</taxon>
        <taxon>Dinosauria</taxon>
        <taxon>Saurischia</taxon>
        <taxon>Theropoda</taxon>
        <taxon>Coelurosauria</taxon>
        <taxon>Aves</taxon>
        <taxon>Neognathae</taxon>
        <taxon>Galloanserae</taxon>
        <taxon>Anseriformes</taxon>
        <taxon>Anatidae</taxon>
        <taxon>Anatinae</taxon>
        <taxon>Anas</taxon>
    </lineage>
</organism>
<evidence type="ECO:0000256" key="2">
    <source>
        <dbReference type="ARBA" id="ARBA00022837"/>
    </source>
</evidence>
<keyword evidence="6" id="KW-1185">Reference proteome</keyword>
<dbReference type="PROSITE" id="PS00018">
    <property type="entry name" value="EF_HAND_1"/>
    <property type="match status" value="1"/>
</dbReference>
<accession>A0A8B9V2X3</accession>
<dbReference type="Pfam" id="PF13405">
    <property type="entry name" value="EF-hand_6"/>
    <property type="match status" value="1"/>
</dbReference>
<dbReference type="SMART" id="SM00054">
    <property type="entry name" value="EFh"/>
    <property type="match status" value="1"/>
</dbReference>
<dbReference type="InterPro" id="IPR018247">
    <property type="entry name" value="EF_Hand_1_Ca_BS"/>
</dbReference>
<dbReference type="Proteomes" id="UP000694549">
    <property type="component" value="Unplaced"/>
</dbReference>
<feature type="region of interest" description="Disordered" evidence="3">
    <location>
        <begin position="1"/>
        <end position="24"/>
    </location>
</feature>
<keyword evidence="1" id="KW-0479">Metal-binding</keyword>
<reference evidence="5" key="2">
    <citation type="submission" date="2025-09" db="UniProtKB">
        <authorList>
            <consortium name="Ensembl"/>
        </authorList>
    </citation>
    <scope>IDENTIFICATION</scope>
</reference>
<feature type="domain" description="EF-hand" evidence="4">
    <location>
        <begin position="27"/>
        <end position="62"/>
    </location>
</feature>
<dbReference type="InterPro" id="IPR011992">
    <property type="entry name" value="EF-hand-dom_pair"/>
</dbReference>
<proteinExistence type="predicted"/>
<dbReference type="PROSITE" id="PS50222">
    <property type="entry name" value="EF_HAND_2"/>
    <property type="match status" value="1"/>
</dbReference>
<reference evidence="5" key="1">
    <citation type="submission" date="2025-08" db="UniProtKB">
        <authorList>
            <consortium name="Ensembl"/>
        </authorList>
    </citation>
    <scope>IDENTIFICATION</scope>
</reference>
<evidence type="ECO:0000313" key="6">
    <source>
        <dbReference type="Proteomes" id="UP000694549"/>
    </source>
</evidence>
<dbReference type="AlphaFoldDB" id="A0A8B9V2X3"/>
<evidence type="ECO:0000259" key="4">
    <source>
        <dbReference type="PROSITE" id="PS50222"/>
    </source>
</evidence>
<name>A0A8B9V2X3_9AVES</name>
<dbReference type="GO" id="GO:0005509">
    <property type="term" value="F:calcium ion binding"/>
    <property type="evidence" value="ECO:0007669"/>
    <property type="project" value="InterPro"/>
</dbReference>
<sequence length="123" mass="14150">MASNYRKPGLGTTQRKKSGLKPELTEEQKQEIREAFDLFDTDGSGSIDVKELKVLSLLFLGWKYRWSHNRSCIFCVPSPNLLYSEMALVFEQQSRLALMAKFGVYFTVTLSKICMQYRAGRLL</sequence>
<protein>
    <recommendedName>
        <fullName evidence="4">EF-hand domain-containing protein</fullName>
    </recommendedName>
</protein>
<evidence type="ECO:0000256" key="3">
    <source>
        <dbReference type="SAM" id="MobiDB-lite"/>
    </source>
</evidence>
<dbReference type="SUPFAM" id="SSF47473">
    <property type="entry name" value="EF-hand"/>
    <property type="match status" value="1"/>
</dbReference>
<evidence type="ECO:0000313" key="5">
    <source>
        <dbReference type="Ensembl" id="ENSAZOP00000016921.1"/>
    </source>
</evidence>
<dbReference type="InterPro" id="IPR002048">
    <property type="entry name" value="EF_hand_dom"/>
</dbReference>
<evidence type="ECO:0000256" key="1">
    <source>
        <dbReference type="ARBA" id="ARBA00022723"/>
    </source>
</evidence>
<dbReference type="Ensembl" id="ENSAZOT00000018195.1">
    <property type="protein sequence ID" value="ENSAZOP00000016921.1"/>
    <property type="gene ID" value="ENSAZOG00000011041.1"/>
</dbReference>
<dbReference type="Gene3D" id="1.10.238.10">
    <property type="entry name" value="EF-hand"/>
    <property type="match status" value="1"/>
</dbReference>
<dbReference type="CDD" id="cd00051">
    <property type="entry name" value="EFh"/>
    <property type="match status" value="1"/>
</dbReference>